<dbReference type="EMBL" id="FNXT01001347">
    <property type="protein sequence ID" value="SZX78988.1"/>
    <property type="molecule type" value="Genomic_DNA"/>
</dbReference>
<dbReference type="Proteomes" id="UP000256970">
    <property type="component" value="Unassembled WGS sequence"/>
</dbReference>
<organism evidence="1 2">
    <name type="scientific">Tetradesmus obliquus</name>
    <name type="common">Green alga</name>
    <name type="synonym">Acutodesmus obliquus</name>
    <dbReference type="NCBI Taxonomy" id="3088"/>
    <lineage>
        <taxon>Eukaryota</taxon>
        <taxon>Viridiplantae</taxon>
        <taxon>Chlorophyta</taxon>
        <taxon>core chlorophytes</taxon>
        <taxon>Chlorophyceae</taxon>
        <taxon>CS clade</taxon>
        <taxon>Sphaeropleales</taxon>
        <taxon>Scenedesmaceae</taxon>
        <taxon>Tetradesmus</taxon>
    </lineage>
</organism>
<dbReference type="AlphaFoldDB" id="A0A383WNF3"/>
<evidence type="ECO:0000313" key="1">
    <source>
        <dbReference type="EMBL" id="SZX78988.1"/>
    </source>
</evidence>
<reference evidence="1 2" key="1">
    <citation type="submission" date="2016-10" db="EMBL/GenBank/DDBJ databases">
        <authorList>
            <person name="Cai Z."/>
        </authorList>
    </citation>
    <scope>NUCLEOTIDE SEQUENCE [LARGE SCALE GENOMIC DNA]</scope>
</reference>
<sequence length="304" mass="31657">MSLLLVIQRWLQDGAAHQGATDRRKLMVARKFVESGLVTSLAGAAAATAAELAQLHNATAAAAAAAAATAAAASHQAHSSASVGVADAPALYGFGSLLVTLYHNLVLDWPGKLLAGSTLAACFQPVVRLNWQLLLLTPTATNPETSSSSSASGRRAVFSTGSLVAAAVDVAGHVLGQLDNVEVPLRDDALGLQELQLLAMPELLNLLMVGLAVAADNLQAQQALATGRRRLAQPPQPQHQQLLQLLRVPHALQTDVQLTEWDVRAAEMLLLIMLCVEARHKLLTLQQASSSSSSSSGGGGFRAS</sequence>
<proteinExistence type="predicted"/>
<protein>
    <submittedName>
        <fullName evidence="1">Uncharacterized protein</fullName>
    </submittedName>
</protein>
<keyword evidence="2" id="KW-1185">Reference proteome</keyword>
<evidence type="ECO:0000313" key="2">
    <source>
        <dbReference type="Proteomes" id="UP000256970"/>
    </source>
</evidence>
<name>A0A383WNF3_TETOB</name>
<accession>A0A383WNF3</accession>
<gene>
    <name evidence="1" type="ORF">BQ4739_LOCUS19286</name>
</gene>